<accession>A0A1I2DXV5</accession>
<name>A0A1I2DXV5_9MICO</name>
<evidence type="ECO:0000313" key="1">
    <source>
        <dbReference type="EMBL" id="SFE85081.1"/>
    </source>
</evidence>
<evidence type="ECO:0000313" key="2">
    <source>
        <dbReference type="Proteomes" id="UP000198520"/>
    </source>
</evidence>
<reference evidence="2" key="1">
    <citation type="submission" date="2016-10" db="EMBL/GenBank/DDBJ databases">
        <authorList>
            <person name="Varghese N."/>
            <person name="Submissions S."/>
        </authorList>
    </citation>
    <scope>NUCLEOTIDE SEQUENCE [LARGE SCALE GENOMIC DNA]</scope>
    <source>
        <strain evidence="2">DSM 19083</strain>
    </source>
</reference>
<dbReference type="RefSeq" id="WP_093375191.1">
    <property type="nucleotide sequence ID" value="NZ_BNAN01000001.1"/>
</dbReference>
<protein>
    <submittedName>
        <fullName evidence="1">Uncharacterized protein</fullName>
    </submittedName>
</protein>
<dbReference type="OrthoDB" id="4824764at2"/>
<keyword evidence="2" id="KW-1185">Reference proteome</keyword>
<dbReference type="Proteomes" id="UP000198520">
    <property type="component" value="Unassembled WGS sequence"/>
</dbReference>
<proteinExistence type="predicted"/>
<gene>
    <name evidence="1" type="ORF">SAMN04488035_0781</name>
</gene>
<dbReference type="AlphaFoldDB" id="A0A1I2DXV5"/>
<dbReference type="EMBL" id="FONZ01000001">
    <property type="protein sequence ID" value="SFE85081.1"/>
    <property type="molecule type" value="Genomic_DNA"/>
</dbReference>
<organism evidence="1 2">
    <name type="scientific">Flavimobilis marinus</name>
    <dbReference type="NCBI Taxonomy" id="285351"/>
    <lineage>
        <taxon>Bacteria</taxon>
        <taxon>Bacillati</taxon>
        <taxon>Actinomycetota</taxon>
        <taxon>Actinomycetes</taxon>
        <taxon>Micrococcales</taxon>
        <taxon>Jonesiaceae</taxon>
        <taxon>Flavimobilis</taxon>
    </lineage>
</organism>
<sequence length="162" mass="17007">MRLQATVGELVALAEAGGPLPELVRSVRAADGVVHVELDPTLIPDAPSLLRWAAAAAGTVSVAVRVEGLRGGEAVLDVEAHVRGLPAHKLLPYLIGPVRSALRARGLPEHLVDVRREEAGPRVVVAVQEALNLKTTGIHLAALTLQDDTLQATVTLTPPLTF</sequence>